<keyword evidence="2" id="KW-1185">Reference proteome</keyword>
<evidence type="ECO:0000313" key="1">
    <source>
        <dbReference type="EMBL" id="KAA5533812.1"/>
    </source>
</evidence>
<name>A0A5M6CIM5_9BACT</name>
<sequence length="146" mass="17327">MEINTAIRKDIFRLNKQMYHQFQKDWGIRLPSVTQAEIHEQLFLLFDDITGFIEDCRKKIMVNIMRQAEGIDNIMDTLKSVIDKLLSKILKEPDKEIYSENHLLDLSSKRFQIAIYMLIDKCIYSNNKVKEKTQFLGVMQVLVWEV</sequence>
<accession>A0A5M6CIM5</accession>
<dbReference type="RefSeq" id="WP_150033558.1">
    <property type="nucleotide sequence ID" value="NZ_VWSH01000003.1"/>
</dbReference>
<dbReference type="AlphaFoldDB" id="A0A5M6CIM5"/>
<reference evidence="1 2" key="1">
    <citation type="submission" date="2019-09" db="EMBL/GenBank/DDBJ databases">
        <title>Genome sequence and assembly of Taibaiella sp.</title>
        <authorList>
            <person name="Chhetri G."/>
        </authorList>
    </citation>
    <scope>NUCLEOTIDE SEQUENCE [LARGE SCALE GENOMIC DNA]</scope>
    <source>
        <strain evidence="1 2">KVB11</strain>
    </source>
</reference>
<dbReference type="EMBL" id="VWSH01000003">
    <property type="protein sequence ID" value="KAA5533812.1"/>
    <property type="molecule type" value="Genomic_DNA"/>
</dbReference>
<dbReference type="Proteomes" id="UP000323632">
    <property type="component" value="Unassembled WGS sequence"/>
</dbReference>
<evidence type="ECO:0000313" key="2">
    <source>
        <dbReference type="Proteomes" id="UP000323632"/>
    </source>
</evidence>
<comment type="caution">
    <text evidence="1">The sequence shown here is derived from an EMBL/GenBank/DDBJ whole genome shotgun (WGS) entry which is preliminary data.</text>
</comment>
<protein>
    <submittedName>
        <fullName evidence="1">Uncharacterized protein</fullName>
    </submittedName>
</protein>
<proteinExistence type="predicted"/>
<organism evidence="1 2">
    <name type="scientific">Taibaiella lutea</name>
    <dbReference type="NCBI Taxonomy" id="2608001"/>
    <lineage>
        <taxon>Bacteria</taxon>
        <taxon>Pseudomonadati</taxon>
        <taxon>Bacteroidota</taxon>
        <taxon>Chitinophagia</taxon>
        <taxon>Chitinophagales</taxon>
        <taxon>Chitinophagaceae</taxon>
        <taxon>Taibaiella</taxon>
    </lineage>
</organism>
<gene>
    <name evidence="1" type="ORF">F0919_14885</name>
</gene>